<sequence>MPRRRSSSGGSDVAGQQQEQQEQQPQIEKSFDLFNPGGDPSVLRACAEAWRGMAHDLKSTIETQDHEVARLGDNWTGAAADAFHAHWNHTKGQVEKALPHFETVAQQLEHTADAIKKANDEVHRVAEEIAATVAIGIGLTVLTGGFSDAIAAGAAAAEVAEAAGEVTRLGQLLIRVAEVMEKIRTAMNSSKLLKFGFEFGKSMDANFIGNVGGQLATGQTVTWGQDLQDAAVSAVAGTGISTAGRQLAPKVGRWAQATGEHGQAWAPGKKLAAALDDDQLPGKIAMGGLGSAGGQAAADGVDIAEGQHKDVLWDAAFSGAAGAAAGGANHLGEKVNVGDGERRATSRESFPAWQEVPIDGILYGAGNAANSELDS</sequence>
<dbReference type="NCBIfam" id="TIGR03930">
    <property type="entry name" value="WXG100_ESAT6"/>
    <property type="match status" value="1"/>
</dbReference>
<evidence type="ECO:0000313" key="3">
    <source>
        <dbReference type="EMBL" id="SHL81178.1"/>
    </source>
</evidence>
<organism evidence="3 4">
    <name type="scientific">Streptomyces yunnanensis</name>
    <dbReference type="NCBI Taxonomy" id="156453"/>
    <lineage>
        <taxon>Bacteria</taxon>
        <taxon>Bacillati</taxon>
        <taxon>Actinomycetota</taxon>
        <taxon>Actinomycetes</taxon>
        <taxon>Kitasatosporales</taxon>
        <taxon>Streptomycetaceae</taxon>
        <taxon>Streptomyces</taxon>
    </lineage>
</organism>
<dbReference type="AlphaFoldDB" id="A0A9X8MU11"/>
<comment type="caution">
    <text evidence="3">The sequence shown here is derived from an EMBL/GenBank/DDBJ whole genome shotgun (WGS) entry which is preliminary data.</text>
</comment>
<feature type="compositionally biased region" description="Low complexity" evidence="1">
    <location>
        <begin position="16"/>
        <end position="26"/>
    </location>
</feature>
<gene>
    <name evidence="3" type="ORF">SAMN05216268_106275</name>
</gene>
<proteinExistence type="predicted"/>
<evidence type="ECO:0000259" key="2">
    <source>
        <dbReference type="Pfam" id="PF25547"/>
    </source>
</evidence>
<evidence type="ECO:0000313" key="4">
    <source>
        <dbReference type="Proteomes" id="UP000184388"/>
    </source>
</evidence>
<dbReference type="Pfam" id="PF25547">
    <property type="entry name" value="WXG100_2"/>
    <property type="match status" value="1"/>
</dbReference>
<dbReference type="EMBL" id="FRBK01000006">
    <property type="protein sequence ID" value="SHL81178.1"/>
    <property type="molecule type" value="Genomic_DNA"/>
</dbReference>
<dbReference type="InterPro" id="IPR010310">
    <property type="entry name" value="T7SS_ESAT-6-like"/>
</dbReference>
<protein>
    <submittedName>
        <fullName evidence="3">WXG100 family type VII secretion target</fullName>
    </submittedName>
</protein>
<dbReference type="Proteomes" id="UP000184388">
    <property type="component" value="Unassembled WGS sequence"/>
</dbReference>
<feature type="domain" description="Outer membrane channel protein CpnT-like N-terminal" evidence="2">
    <location>
        <begin position="35"/>
        <end position="161"/>
    </location>
</feature>
<dbReference type="InterPro" id="IPR057746">
    <property type="entry name" value="CpnT-like_N"/>
</dbReference>
<reference evidence="4" key="1">
    <citation type="submission" date="2016-11" db="EMBL/GenBank/DDBJ databases">
        <authorList>
            <person name="Jaros S."/>
            <person name="Januszkiewicz K."/>
            <person name="Wedrychowicz H."/>
        </authorList>
    </citation>
    <scope>NUCLEOTIDE SEQUENCE [LARGE SCALE GENOMIC DNA]</scope>
    <source>
        <strain evidence="4">CGMCC 4.3555</strain>
    </source>
</reference>
<dbReference type="Gene3D" id="1.10.287.1060">
    <property type="entry name" value="ESAT-6-like"/>
    <property type="match status" value="1"/>
</dbReference>
<evidence type="ECO:0000256" key="1">
    <source>
        <dbReference type="SAM" id="MobiDB-lite"/>
    </source>
</evidence>
<dbReference type="InterPro" id="IPR036689">
    <property type="entry name" value="ESAT-6-like_sf"/>
</dbReference>
<feature type="region of interest" description="Disordered" evidence="1">
    <location>
        <begin position="1"/>
        <end position="34"/>
    </location>
</feature>
<dbReference type="SUPFAM" id="SSF140453">
    <property type="entry name" value="EsxAB dimer-like"/>
    <property type="match status" value="1"/>
</dbReference>
<name>A0A9X8MU11_9ACTN</name>
<accession>A0A9X8MU11</accession>